<name>A0A915A8D7_PARUN</name>
<proteinExistence type="predicted"/>
<keyword evidence="1" id="KW-1185">Reference proteome</keyword>
<organism evidence="1 2">
    <name type="scientific">Parascaris univalens</name>
    <name type="common">Nematode worm</name>
    <dbReference type="NCBI Taxonomy" id="6257"/>
    <lineage>
        <taxon>Eukaryota</taxon>
        <taxon>Metazoa</taxon>
        <taxon>Ecdysozoa</taxon>
        <taxon>Nematoda</taxon>
        <taxon>Chromadorea</taxon>
        <taxon>Rhabditida</taxon>
        <taxon>Spirurina</taxon>
        <taxon>Ascaridomorpha</taxon>
        <taxon>Ascaridoidea</taxon>
        <taxon>Ascarididae</taxon>
        <taxon>Parascaris</taxon>
    </lineage>
</organism>
<dbReference type="Proteomes" id="UP000887569">
    <property type="component" value="Unplaced"/>
</dbReference>
<evidence type="ECO:0000313" key="2">
    <source>
        <dbReference type="WBParaSite" id="PgR003_g025_t01"/>
    </source>
</evidence>
<protein>
    <submittedName>
        <fullName evidence="2">Uncharacterized protein</fullName>
    </submittedName>
</protein>
<reference evidence="2" key="1">
    <citation type="submission" date="2022-11" db="UniProtKB">
        <authorList>
            <consortium name="WormBaseParasite"/>
        </authorList>
    </citation>
    <scope>IDENTIFICATION</scope>
</reference>
<sequence length="57" mass="6841">MSASVMRSRLFELNKEIFQSSDEYGQVFSVIRPGRSNQNFAQNQRREQARFENWQKI</sequence>
<evidence type="ECO:0000313" key="1">
    <source>
        <dbReference type="Proteomes" id="UP000887569"/>
    </source>
</evidence>
<accession>A0A915A8D7</accession>
<dbReference type="WBParaSite" id="PgR003_g025_t01">
    <property type="protein sequence ID" value="PgR003_g025_t01"/>
    <property type="gene ID" value="PgR003_g025"/>
</dbReference>
<dbReference type="AlphaFoldDB" id="A0A915A8D7"/>